<feature type="transmembrane region" description="Helical" evidence="8">
    <location>
        <begin position="12"/>
        <end position="31"/>
    </location>
</feature>
<keyword evidence="5 8" id="KW-1133">Transmembrane helix</keyword>
<evidence type="ECO:0000313" key="9">
    <source>
        <dbReference type="EMBL" id="MPM20102.1"/>
    </source>
</evidence>
<feature type="transmembrane region" description="Helical" evidence="8">
    <location>
        <begin position="43"/>
        <end position="62"/>
    </location>
</feature>
<feature type="transmembrane region" description="Helical" evidence="8">
    <location>
        <begin position="408"/>
        <end position="428"/>
    </location>
</feature>
<evidence type="ECO:0000256" key="8">
    <source>
        <dbReference type="SAM" id="Phobius"/>
    </source>
</evidence>
<feature type="transmembrane region" description="Helical" evidence="8">
    <location>
        <begin position="286"/>
        <end position="305"/>
    </location>
</feature>
<keyword evidence="3" id="KW-1003">Cell membrane</keyword>
<sequence length="447" mass="48359">MNKFLNKLTQSQTIALGFFIVILTGALLLMLPVASKDGRSSGFITSLFTAGSATCVTGLVVVDTYTHWTLFGQIVILSLIQIGGLGFITIGVLFSMLLKKNIDLRQRGLIKESVNTINIGGVVKLVRKIFVGTALFEGLGAVILASHFVPELGFRRGLYYGIFHSVSAFCNAGFDLMGYKAQYSSFVSEYDNILINVTIMSLITIGGLGFIVWDDISKNKLHFKKYMLHTKIVLSTTAIIIFGSAVLFYIFESPNLFVGMSFKGKILSSLFSAVTPRTAGFNTIDTAALTSSSLLLTIVIMFIGGSPGSTAGGVKTTTASVVVYYIWNTLRGRSDCNAFRRRVSDETIKKACVIICVNLMLGTIGTITICHLQSSAPIRDILFEVYSAIGTVGLSTGITRELTSLSRLIITLLMYCGRIGSITLALVFTETKVTAHVSLPEEKITIG</sequence>
<name>A0A644XV52_9ZZZZ</name>
<keyword evidence="7 8" id="KW-0472">Membrane</keyword>
<feature type="transmembrane region" description="Helical" evidence="8">
    <location>
        <begin position="129"/>
        <end position="149"/>
    </location>
</feature>
<comment type="caution">
    <text evidence="9">The sequence shown here is derived from an EMBL/GenBank/DDBJ whole genome shotgun (WGS) entry which is preliminary data.</text>
</comment>
<protein>
    <submittedName>
        <fullName evidence="9">Potassium/sodium uptake protein NtpJ</fullName>
    </submittedName>
</protein>
<reference evidence="9" key="1">
    <citation type="submission" date="2019-08" db="EMBL/GenBank/DDBJ databases">
        <authorList>
            <person name="Kucharzyk K."/>
            <person name="Murdoch R.W."/>
            <person name="Higgins S."/>
            <person name="Loffler F."/>
        </authorList>
    </citation>
    <scope>NUCLEOTIDE SEQUENCE</scope>
</reference>
<evidence type="ECO:0000256" key="4">
    <source>
        <dbReference type="ARBA" id="ARBA00022692"/>
    </source>
</evidence>
<keyword evidence="2" id="KW-0813">Transport</keyword>
<feature type="transmembrane region" description="Helical" evidence="8">
    <location>
        <begin position="193"/>
        <end position="212"/>
    </location>
</feature>
<accession>A0A644XV52</accession>
<evidence type="ECO:0000256" key="1">
    <source>
        <dbReference type="ARBA" id="ARBA00004651"/>
    </source>
</evidence>
<dbReference type="PANTHER" id="PTHR32024">
    <property type="entry name" value="TRK SYSTEM POTASSIUM UPTAKE PROTEIN TRKG-RELATED"/>
    <property type="match status" value="1"/>
</dbReference>
<evidence type="ECO:0000256" key="7">
    <source>
        <dbReference type="ARBA" id="ARBA00023136"/>
    </source>
</evidence>
<feature type="transmembrane region" description="Helical" evidence="8">
    <location>
        <begin position="351"/>
        <end position="369"/>
    </location>
</feature>
<keyword evidence="4 8" id="KW-0812">Transmembrane</keyword>
<dbReference type="PANTHER" id="PTHR32024:SF1">
    <property type="entry name" value="KTR SYSTEM POTASSIUM UPTAKE PROTEIN B"/>
    <property type="match status" value="1"/>
</dbReference>
<dbReference type="InterPro" id="IPR003445">
    <property type="entry name" value="Cat_transpt"/>
</dbReference>
<organism evidence="9">
    <name type="scientific">bioreactor metagenome</name>
    <dbReference type="NCBI Taxonomy" id="1076179"/>
    <lineage>
        <taxon>unclassified sequences</taxon>
        <taxon>metagenomes</taxon>
        <taxon>ecological metagenomes</taxon>
    </lineage>
</organism>
<evidence type="ECO:0000256" key="2">
    <source>
        <dbReference type="ARBA" id="ARBA00022448"/>
    </source>
</evidence>
<evidence type="ECO:0000256" key="3">
    <source>
        <dbReference type="ARBA" id="ARBA00022475"/>
    </source>
</evidence>
<feature type="transmembrane region" description="Helical" evidence="8">
    <location>
        <begin position="232"/>
        <end position="251"/>
    </location>
</feature>
<dbReference type="AlphaFoldDB" id="A0A644XV52"/>
<dbReference type="GO" id="GO:0008324">
    <property type="term" value="F:monoatomic cation transmembrane transporter activity"/>
    <property type="evidence" value="ECO:0007669"/>
    <property type="project" value="InterPro"/>
</dbReference>
<feature type="transmembrane region" description="Helical" evidence="8">
    <location>
        <begin position="74"/>
        <end position="98"/>
    </location>
</feature>
<evidence type="ECO:0000256" key="6">
    <source>
        <dbReference type="ARBA" id="ARBA00023065"/>
    </source>
</evidence>
<dbReference type="GO" id="GO:0005886">
    <property type="term" value="C:plasma membrane"/>
    <property type="evidence" value="ECO:0007669"/>
    <property type="project" value="UniProtKB-SubCell"/>
</dbReference>
<dbReference type="EMBL" id="VSSQ01003312">
    <property type="protein sequence ID" value="MPM20102.1"/>
    <property type="molecule type" value="Genomic_DNA"/>
</dbReference>
<evidence type="ECO:0000256" key="5">
    <source>
        <dbReference type="ARBA" id="ARBA00022989"/>
    </source>
</evidence>
<keyword evidence="6" id="KW-0406">Ion transport</keyword>
<dbReference type="GO" id="GO:0030001">
    <property type="term" value="P:metal ion transport"/>
    <property type="evidence" value="ECO:0007669"/>
    <property type="project" value="UniProtKB-ARBA"/>
</dbReference>
<proteinExistence type="predicted"/>
<gene>
    <name evidence="9" type="primary">ntpJ_3</name>
    <name evidence="9" type="ORF">SDC9_66531</name>
</gene>
<comment type="subcellular location">
    <subcellularLocation>
        <location evidence="1">Cell membrane</location>
        <topology evidence="1">Multi-pass membrane protein</topology>
    </subcellularLocation>
</comment>
<dbReference type="Pfam" id="PF02386">
    <property type="entry name" value="TrkH"/>
    <property type="match status" value="1"/>
</dbReference>